<keyword evidence="5 8" id="KW-0812">Transmembrane</keyword>
<evidence type="ECO:0000256" key="7">
    <source>
        <dbReference type="ARBA" id="ARBA00023136"/>
    </source>
</evidence>
<evidence type="ECO:0000256" key="6">
    <source>
        <dbReference type="ARBA" id="ARBA00022989"/>
    </source>
</evidence>
<accession>A0A1F4VA73</accession>
<name>A0A1F4VA73_UNCKA</name>
<gene>
    <name evidence="10" type="ORF">A3D91_04935</name>
</gene>
<comment type="subcellular location">
    <subcellularLocation>
        <location evidence="1">Cell membrane</location>
    </subcellularLocation>
</comment>
<evidence type="ECO:0000256" key="5">
    <source>
        <dbReference type="ARBA" id="ARBA00022692"/>
    </source>
</evidence>
<feature type="domain" description="Bacterial sugar transferase" evidence="9">
    <location>
        <begin position="14"/>
        <end position="211"/>
    </location>
</feature>
<dbReference type="GO" id="GO:0016780">
    <property type="term" value="F:phosphotransferase activity, for other substituted phosphate groups"/>
    <property type="evidence" value="ECO:0007669"/>
    <property type="project" value="TreeGrafter"/>
</dbReference>
<feature type="transmembrane region" description="Helical" evidence="8">
    <location>
        <begin position="20"/>
        <end position="40"/>
    </location>
</feature>
<dbReference type="EMBL" id="MEVD01000006">
    <property type="protein sequence ID" value="OGC54074.1"/>
    <property type="molecule type" value="Genomic_DNA"/>
</dbReference>
<protein>
    <recommendedName>
        <fullName evidence="9">Bacterial sugar transferase domain-containing protein</fullName>
    </recommendedName>
</protein>
<evidence type="ECO:0000256" key="2">
    <source>
        <dbReference type="ARBA" id="ARBA00006464"/>
    </source>
</evidence>
<proteinExistence type="inferred from homology"/>
<evidence type="ECO:0000256" key="1">
    <source>
        <dbReference type="ARBA" id="ARBA00004236"/>
    </source>
</evidence>
<comment type="similarity">
    <text evidence="2">Belongs to the bacterial sugar transferase family.</text>
</comment>
<dbReference type="InterPro" id="IPR003362">
    <property type="entry name" value="Bact_transf"/>
</dbReference>
<dbReference type="AlphaFoldDB" id="A0A1F4VA73"/>
<evidence type="ECO:0000256" key="3">
    <source>
        <dbReference type="ARBA" id="ARBA00022475"/>
    </source>
</evidence>
<evidence type="ECO:0000313" key="11">
    <source>
        <dbReference type="Proteomes" id="UP000178127"/>
    </source>
</evidence>
<evidence type="ECO:0000313" key="10">
    <source>
        <dbReference type="EMBL" id="OGC54074.1"/>
    </source>
</evidence>
<dbReference type="STRING" id="1802620.A3D91_04935"/>
<sequence length="217" mass="25083">MPKTDVIDFYSIGKRLIDIFGAIVGIILFVVPMLLTTVWIKMVSSEGPVLADMKKRVGKKGIEFRMFKFRSMRPNAQEWLRNQPDLYRKYQENDYKLDPDPRLIKGAAFLRKLSIDELPQFFNIFIGDMSLVGPRAYFRYELDEQLLKYPEAIEYINKAITVKPGLTGVWQTSGRSEIGFVERARLDADYASRRSLVYDLLIILKTPYVVLTKKGAL</sequence>
<keyword evidence="7 8" id="KW-0472">Membrane</keyword>
<dbReference type="PANTHER" id="PTHR30576:SF4">
    <property type="entry name" value="UNDECAPRENYL-PHOSPHATE GALACTOSE PHOSPHOTRANSFERASE"/>
    <property type="match status" value="1"/>
</dbReference>
<comment type="caution">
    <text evidence="10">The sequence shown here is derived from an EMBL/GenBank/DDBJ whole genome shotgun (WGS) entry which is preliminary data.</text>
</comment>
<evidence type="ECO:0000256" key="8">
    <source>
        <dbReference type="SAM" id="Phobius"/>
    </source>
</evidence>
<dbReference type="PANTHER" id="PTHR30576">
    <property type="entry name" value="COLANIC BIOSYNTHESIS UDP-GLUCOSE LIPID CARRIER TRANSFERASE"/>
    <property type="match status" value="1"/>
</dbReference>
<evidence type="ECO:0000259" key="9">
    <source>
        <dbReference type="Pfam" id="PF02397"/>
    </source>
</evidence>
<reference evidence="10 11" key="1">
    <citation type="journal article" date="2016" name="Nat. Commun.">
        <title>Thousands of microbial genomes shed light on interconnected biogeochemical processes in an aquifer system.</title>
        <authorList>
            <person name="Anantharaman K."/>
            <person name="Brown C.T."/>
            <person name="Hug L.A."/>
            <person name="Sharon I."/>
            <person name="Castelle C.J."/>
            <person name="Probst A.J."/>
            <person name="Thomas B.C."/>
            <person name="Singh A."/>
            <person name="Wilkins M.J."/>
            <person name="Karaoz U."/>
            <person name="Brodie E.L."/>
            <person name="Williams K.H."/>
            <person name="Hubbard S.S."/>
            <person name="Banfield J.F."/>
        </authorList>
    </citation>
    <scope>NUCLEOTIDE SEQUENCE [LARGE SCALE GENOMIC DNA]</scope>
</reference>
<keyword evidence="6 8" id="KW-1133">Transmembrane helix</keyword>
<organism evidence="10 11">
    <name type="scientific">candidate division WWE3 bacterium RIFCSPHIGHO2_02_FULL_38_14</name>
    <dbReference type="NCBI Taxonomy" id="1802620"/>
    <lineage>
        <taxon>Bacteria</taxon>
        <taxon>Katanobacteria</taxon>
    </lineage>
</organism>
<dbReference type="Proteomes" id="UP000178127">
    <property type="component" value="Unassembled WGS sequence"/>
</dbReference>
<keyword evidence="3" id="KW-1003">Cell membrane</keyword>
<keyword evidence="4" id="KW-0808">Transferase</keyword>
<dbReference type="Pfam" id="PF02397">
    <property type="entry name" value="Bac_transf"/>
    <property type="match status" value="1"/>
</dbReference>
<evidence type="ECO:0000256" key="4">
    <source>
        <dbReference type="ARBA" id="ARBA00022679"/>
    </source>
</evidence>
<dbReference type="GO" id="GO:0005886">
    <property type="term" value="C:plasma membrane"/>
    <property type="evidence" value="ECO:0007669"/>
    <property type="project" value="UniProtKB-SubCell"/>
</dbReference>